<dbReference type="AlphaFoldDB" id="A0A430Q0X4"/>
<feature type="compositionally biased region" description="Polar residues" evidence="2">
    <location>
        <begin position="582"/>
        <end position="599"/>
    </location>
</feature>
<feature type="region of interest" description="Disordered" evidence="2">
    <location>
        <begin position="154"/>
        <end position="184"/>
    </location>
</feature>
<feature type="compositionally biased region" description="Low complexity" evidence="2">
    <location>
        <begin position="295"/>
        <end position="306"/>
    </location>
</feature>
<keyword evidence="4" id="KW-1185">Reference proteome</keyword>
<comment type="caution">
    <text evidence="3">The sequence shown here is derived from an EMBL/GenBank/DDBJ whole genome shotgun (WGS) entry which is preliminary data.</text>
</comment>
<evidence type="ECO:0000313" key="3">
    <source>
        <dbReference type="EMBL" id="RTG81286.1"/>
    </source>
</evidence>
<gene>
    <name evidence="3" type="ORF">DC041_0010741</name>
</gene>
<feature type="compositionally biased region" description="Basic residues" evidence="2">
    <location>
        <begin position="363"/>
        <end position="372"/>
    </location>
</feature>
<evidence type="ECO:0000313" key="4">
    <source>
        <dbReference type="Proteomes" id="UP000290809"/>
    </source>
</evidence>
<feature type="region of interest" description="Disordered" evidence="2">
    <location>
        <begin position="578"/>
        <end position="599"/>
    </location>
</feature>
<organism evidence="3 4">
    <name type="scientific">Schistosoma bovis</name>
    <name type="common">Blood fluke</name>
    <dbReference type="NCBI Taxonomy" id="6184"/>
    <lineage>
        <taxon>Eukaryota</taxon>
        <taxon>Metazoa</taxon>
        <taxon>Spiralia</taxon>
        <taxon>Lophotrochozoa</taxon>
        <taxon>Platyhelminthes</taxon>
        <taxon>Trematoda</taxon>
        <taxon>Digenea</taxon>
        <taxon>Strigeidida</taxon>
        <taxon>Schistosomatoidea</taxon>
        <taxon>Schistosomatidae</taxon>
        <taxon>Schistosoma</taxon>
    </lineage>
</organism>
<feature type="compositionally biased region" description="Low complexity" evidence="2">
    <location>
        <begin position="465"/>
        <end position="479"/>
    </location>
</feature>
<feature type="compositionally biased region" description="Polar residues" evidence="2">
    <location>
        <begin position="381"/>
        <end position="402"/>
    </location>
</feature>
<evidence type="ECO:0000256" key="1">
    <source>
        <dbReference type="SAM" id="Coils"/>
    </source>
</evidence>
<name>A0A430Q0X4_SCHBO</name>
<dbReference type="EMBL" id="QMKO01003471">
    <property type="protein sequence ID" value="RTG81286.1"/>
    <property type="molecule type" value="Genomic_DNA"/>
</dbReference>
<feature type="region of interest" description="Disordered" evidence="2">
    <location>
        <begin position="463"/>
        <end position="503"/>
    </location>
</feature>
<feature type="compositionally biased region" description="Polar residues" evidence="2">
    <location>
        <begin position="480"/>
        <end position="498"/>
    </location>
</feature>
<feature type="region of interest" description="Disordered" evidence="2">
    <location>
        <begin position="274"/>
        <end position="309"/>
    </location>
</feature>
<proteinExistence type="predicted"/>
<accession>A0A430Q0X4</accession>
<dbReference type="Proteomes" id="UP000290809">
    <property type="component" value="Unassembled WGS sequence"/>
</dbReference>
<evidence type="ECO:0000256" key="2">
    <source>
        <dbReference type="SAM" id="MobiDB-lite"/>
    </source>
</evidence>
<keyword evidence="1" id="KW-0175">Coiled coil</keyword>
<sequence length="702" mass="79184">TTFECRRLEAERARVAERNSDLQRELETTRILVDSLKQNSECKPVEYSNHIRKSAPIISSNLRLPSSMPNGDNNNNNGICNSNGLYSKGYKVNQRCLSDSLEDWEDSDHDHVDLNVSPSHQIRSSVYPHEVKSKLNHHYNRDYSCIVNSRLNDESRKPEYNYPNNDESRYLKSKKRHSKLRTDSKQLDRLASKTQELEEFAIRLREQFNEILSEEEENSEHQSSTQVNSSSVNVYPYLTDVHNNQHALKNTPLVIPKNQCQLNGFNYELVDEDGDDVEQREQDTDADSSAYTDLSQVSPVSQPVDSDPNRLKELHLRNRLQPSHLRSSYPVETQVINSNDIVGTLSQMTTDNVNQSPNRIRASGRKMHRNNSHNKEPPVSNVGSNPTSRTVPSSLSNDYQKNSHIKSRHDNNLELESTPSPLAAGYQPLPKDIQSFSEALISASVDSKALDYVLTTHPNLIKSANTNNDNNNNNNHNSNGCKSSHSLSSSIQNVNIPTSDRKPGFCNTLPDTFAKHNKNRTRYNVNELKIDSGTGGGLSSDNENMNPPLLNIACRRFTDADLFVKPLDPVHVHRHRSKKVDTYSTPRTNGISPTSSVQSVDDLSGASSIRSSKFEKWISIFSSYLTDAIHCTKRHQFHAQCRLLAGKKDNSNFTISSQYHNNNSDNIKSQKLGQSTKKLNHFNCKSAFSSSKLTTSTPLIPQ</sequence>
<feature type="region of interest" description="Disordered" evidence="2">
    <location>
        <begin position="363"/>
        <end position="426"/>
    </location>
</feature>
<reference evidence="3 4" key="1">
    <citation type="journal article" date="2019" name="PLoS Pathog.">
        <title>Genome sequence of the bovine parasite Schistosoma bovis Tanzania.</title>
        <authorList>
            <person name="Oey H."/>
            <person name="Zakrzewski M."/>
            <person name="Gobert G."/>
            <person name="Gravermann K."/>
            <person name="Stoye J."/>
            <person name="Jones M."/>
            <person name="Mcmanus D."/>
            <person name="Krause L."/>
        </authorList>
    </citation>
    <scope>NUCLEOTIDE SEQUENCE [LARGE SCALE GENOMIC DNA]</scope>
    <source>
        <strain evidence="3 4">TAN1997</strain>
    </source>
</reference>
<protein>
    <submittedName>
        <fullName evidence="3">Uncharacterized protein</fullName>
    </submittedName>
</protein>
<feature type="non-terminal residue" evidence="3">
    <location>
        <position position="1"/>
    </location>
</feature>
<feature type="coiled-coil region" evidence="1">
    <location>
        <begin position="5"/>
        <end position="39"/>
    </location>
</feature>